<dbReference type="EMBL" id="FTOO01000013">
    <property type="protein sequence ID" value="SIT09164.1"/>
    <property type="molecule type" value="Genomic_DNA"/>
</dbReference>
<reference evidence="3" key="1">
    <citation type="submission" date="2017-01" db="EMBL/GenBank/DDBJ databases">
        <authorList>
            <person name="Varghese N."/>
            <person name="Submissions S."/>
        </authorList>
    </citation>
    <scope>NUCLEOTIDE SEQUENCE [LARGE SCALE GENOMIC DNA]</scope>
    <source>
        <strain evidence="3">DSM 16176</strain>
    </source>
</reference>
<dbReference type="RefSeq" id="WP_076348811.1">
    <property type="nucleotide sequence ID" value="NZ_FTOO01000013.1"/>
</dbReference>
<dbReference type="STRING" id="252246.SAMN05421799_11312"/>
<organism evidence="2 3">
    <name type="scientific">Alicyclobacillus vulcanalis</name>
    <dbReference type="NCBI Taxonomy" id="252246"/>
    <lineage>
        <taxon>Bacteria</taxon>
        <taxon>Bacillati</taxon>
        <taxon>Bacillota</taxon>
        <taxon>Bacilli</taxon>
        <taxon>Bacillales</taxon>
        <taxon>Alicyclobacillaceae</taxon>
        <taxon>Alicyclobacillus</taxon>
    </lineage>
</organism>
<gene>
    <name evidence="2" type="ORF">SAMN05421799_11312</name>
</gene>
<name>A0A1N7PF20_9BACL</name>
<feature type="region of interest" description="Disordered" evidence="1">
    <location>
        <begin position="118"/>
        <end position="140"/>
    </location>
</feature>
<evidence type="ECO:0000313" key="2">
    <source>
        <dbReference type="EMBL" id="SIT09164.1"/>
    </source>
</evidence>
<keyword evidence="3" id="KW-1185">Reference proteome</keyword>
<accession>A0A1N7PF20</accession>
<dbReference type="AlphaFoldDB" id="A0A1N7PF20"/>
<protein>
    <recommendedName>
        <fullName evidence="4">Ribbon-helix-helix protein, copG family</fullName>
    </recommendedName>
</protein>
<evidence type="ECO:0008006" key="4">
    <source>
        <dbReference type="Google" id="ProtNLM"/>
    </source>
</evidence>
<sequence length="248" mass="28793">MTFRPEDVFQHLADGKTRDEIARMYGYKARRYLDQFMMRRGYRWSDEQATYVERVEPKKRRRSPKVARVIEAFQAEPYGDPKRIAEALGFASAFEMAQYMQSHGYLWSNTARNYVAQERTQDTTSPSVEPDLPRETVSSESESVSLPLGDALELLGMLVKHRAKLERLLLHTERGATDVPRYTIPGFSVVKSLHISVELDRLLRAASQAWRMSQREILEAAIIEFLRKHGYDEVIHRLLTGRKQERTS</sequence>
<proteinExistence type="predicted"/>
<dbReference type="OrthoDB" id="2373107at2"/>
<evidence type="ECO:0000256" key="1">
    <source>
        <dbReference type="SAM" id="MobiDB-lite"/>
    </source>
</evidence>
<evidence type="ECO:0000313" key="3">
    <source>
        <dbReference type="Proteomes" id="UP000186156"/>
    </source>
</evidence>
<dbReference type="Proteomes" id="UP000186156">
    <property type="component" value="Unassembled WGS sequence"/>
</dbReference>